<sequence length="271" mass="29221">MSALPVAITGATGGIGSLVAQNLAARQLPLRLLVRTPSKAPNLPNSEVLPSSYSDHASSSAALQGVHTLFMVSASESSDRLDQHRSFINAAVQAGRQHIFYTSHIAASPNAVFTLARDHYATEEYIRASGMRWSFLRDNMYIDFVPLLVGTDNVIRGPSSDGRVSIVAREDIARLAATVLADPDRHAGVTYDVTGREALSMAETAATISAARGRHVRFFMTRVLRRLMPRAKDTVSRAGSLTLGAARILPFAAVSWRRSLTPLSLSLVVGR</sequence>
<accession>A0A2H1H8Q0</accession>
<dbReference type="AlphaFoldDB" id="A0A2H1H8Q0"/>
<dbReference type="PANTHER" id="PTHR47129">
    <property type="entry name" value="QUINONE OXIDOREDUCTASE 2"/>
    <property type="match status" value="1"/>
</dbReference>
<dbReference type="EMBL" id="LT854265">
    <property type="protein sequence ID" value="SMR62142.1"/>
    <property type="molecule type" value="Genomic_DNA"/>
</dbReference>
<dbReference type="InterPro" id="IPR036291">
    <property type="entry name" value="NAD(P)-bd_dom_sf"/>
</dbReference>
<dbReference type="Gene3D" id="3.40.50.720">
    <property type="entry name" value="NAD(P)-binding Rossmann-like Domain"/>
    <property type="match status" value="1"/>
</dbReference>
<dbReference type="Pfam" id="PF05368">
    <property type="entry name" value="NmrA"/>
    <property type="match status" value="1"/>
</dbReference>
<dbReference type="SUPFAM" id="SSF51735">
    <property type="entry name" value="NAD(P)-binding Rossmann-fold domains"/>
    <property type="match status" value="1"/>
</dbReference>
<reference evidence="3" key="1">
    <citation type="submission" date="2017-05" db="EMBL/GenBank/DDBJ databases">
        <authorList>
            <person name="Song R."/>
            <person name="Chenine A.L."/>
            <person name="Ruprecht R.M."/>
        </authorList>
    </citation>
    <scope>NUCLEOTIDE SEQUENCE [LARGE SCALE GENOMIC DNA]</scope>
</reference>
<dbReference type="PANTHER" id="PTHR47129:SF1">
    <property type="entry name" value="NMRA-LIKE DOMAIN-CONTAINING PROTEIN"/>
    <property type="match status" value="1"/>
</dbReference>
<dbReference type="InterPro" id="IPR008030">
    <property type="entry name" value="NmrA-like"/>
</dbReference>
<evidence type="ECO:0000313" key="3">
    <source>
        <dbReference type="Proteomes" id="UP000245764"/>
    </source>
</evidence>
<dbReference type="Gene3D" id="3.90.25.10">
    <property type="entry name" value="UDP-galactose 4-epimerase, domain 1"/>
    <property type="match status" value="1"/>
</dbReference>
<organism evidence="2 3">
    <name type="scientific">Zymoseptoria tritici ST99CH_1E4</name>
    <dbReference type="NCBI Taxonomy" id="1276532"/>
    <lineage>
        <taxon>Eukaryota</taxon>
        <taxon>Fungi</taxon>
        <taxon>Dikarya</taxon>
        <taxon>Ascomycota</taxon>
        <taxon>Pezizomycotina</taxon>
        <taxon>Dothideomycetes</taxon>
        <taxon>Dothideomycetidae</taxon>
        <taxon>Mycosphaerellales</taxon>
        <taxon>Mycosphaerellaceae</taxon>
        <taxon>Zymoseptoria</taxon>
    </lineage>
</organism>
<evidence type="ECO:0000313" key="2">
    <source>
        <dbReference type="EMBL" id="SMR62142.1"/>
    </source>
</evidence>
<dbReference type="InterPro" id="IPR052718">
    <property type="entry name" value="NmrA-type_oxidoreductase"/>
</dbReference>
<gene>
    <name evidence="2" type="ORF">ZT1E4_G11455</name>
</gene>
<feature type="domain" description="NmrA-like" evidence="1">
    <location>
        <begin position="6"/>
        <end position="218"/>
    </location>
</feature>
<protein>
    <recommendedName>
        <fullName evidence="1">NmrA-like domain-containing protein</fullName>
    </recommendedName>
</protein>
<name>A0A2H1H8Q0_ZYMTR</name>
<dbReference type="Proteomes" id="UP000245764">
    <property type="component" value="Chromosome 13"/>
</dbReference>
<proteinExistence type="predicted"/>
<evidence type="ECO:0000259" key="1">
    <source>
        <dbReference type="Pfam" id="PF05368"/>
    </source>
</evidence>